<dbReference type="GO" id="GO:0006508">
    <property type="term" value="P:proteolysis"/>
    <property type="evidence" value="ECO:0007669"/>
    <property type="project" value="UniProtKB-KW"/>
</dbReference>
<dbReference type="AlphaFoldDB" id="A0A1R3KVQ6"/>
<proteinExistence type="inferred from homology"/>
<evidence type="ECO:0000256" key="2">
    <source>
        <dbReference type="ARBA" id="ARBA00022645"/>
    </source>
</evidence>
<dbReference type="GO" id="GO:0004185">
    <property type="term" value="F:serine-type carboxypeptidase activity"/>
    <property type="evidence" value="ECO:0007669"/>
    <property type="project" value="InterPro"/>
</dbReference>
<dbReference type="Gene3D" id="3.40.50.12670">
    <property type="match status" value="1"/>
</dbReference>
<name>A0A1R3KVQ6_COCAP</name>
<keyword evidence="3" id="KW-0645">Protease</keyword>
<dbReference type="InterPro" id="IPR033124">
    <property type="entry name" value="Ser_caboxypep_his_AS"/>
</dbReference>
<evidence type="ECO:0000313" key="7">
    <source>
        <dbReference type="Proteomes" id="UP000188268"/>
    </source>
</evidence>
<dbReference type="Pfam" id="PF00450">
    <property type="entry name" value="Peptidase_S10"/>
    <property type="match status" value="1"/>
</dbReference>
<protein>
    <submittedName>
        <fullName evidence="6">Peptidase S10, serine carboxypeptidase</fullName>
    </submittedName>
</protein>
<keyword evidence="4" id="KW-0378">Hydrolase</keyword>
<dbReference type="Gramene" id="OMP11183">
    <property type="protein sequence ID" value="OMP11183"/>
    <property type="gene ID" value="CCACVL1_00635"/>
</dbReference>
<dbReference type="EMBL" id="AWWV01001496">
    <property type="protein sequence ID" value="OMP11183.1"/>
    <property type="molecule type" value="Genomic_DNA"/>
</dbReference>
<accession>A0A1R3KVQ6</accession>
<evidence type="ECO:0000256" key="1">
    <source>
        <dbReference type="ARBA" id="ARBA00009431"/>
    </source>
</evidence>
<feature type="non-terminal residue" evidence="6">
    <location>
        <position position="1"/>
    </location>
</feature>
<keyword evidence="7" id="KW-1185">Reference proteome</keyword>
<dbReference type="SUPFAM" id="SSF53474">
    <property type="entry name" value="alpha/beta-Hydrolases"/>
    <property type="match status" value="1"/>
</dbReference>
<keyword evidence="5" id="KW-0325">Glycoprotein</keyword>
<dbReference type="PROSITE" id="PS00560">
    <property type="entry name" value="CARBOXYPEPT_SER_HIS"/>
    <property type="match status" value="1"/>
</dbReference>
<organism evidence="6 7">
    <name type="scientific">Corchorus capsularis</name>
    <name type="common">Jute</name>
    <dbReference type="NCBI Taxonomy" id="210143"/>
    <lineage>
        <taxon>Eukaryota</taxon>
        <taxon>Viridiplantae</taxon>
        <taxon>Streptophyta</taxon>
        <taxon>Embryophyta</taxon>
        <taxon>Tracheophyta</taxon>
        <taxon>Spermatophyta</taxon>
        <taxon>Magnoliopsida</taxon>
        <taxon>eudicotyledons</taxon>
        <taxon>Gunneridae</taxon>
        <taxon>Pentapetalae</taxon>
        <taxon>rosids</taxon>
        <taxon>malvids</taxon>
        <taxon>Malvales</taxon>
        <taxon>Malvaceae</taxon>
        <taxon>Grewioideae</taxon>
        <taxon>Apeibeae</taxon>
        <taxon>Corchorus</taxon>
    </lineage>
</organism>
<dbReference type="OrthoDB" id="1002242at2759"/>
<keyword evidence="2 6" id="KW-0121">Carboxypeptidase</keyword>
<dbReference type="OMA" id="MSSPRIY"/>
<dbReference type="InterPro" id="IPR001563">
    <property type="entry name" value="Peptidase_S10"/>
</dbReference>
<evidence type="ECO:0000313" key="6">
    <source>
        <dbReference type="EMBL" id="OMP11183.1"/>
    </source>
</evidence>
<dbReference type="InterPro" id="IPR029058">
    <property type="entry name" value="AB_hydrolase_fold"/>
</dbReference>
<reference evidence="6 7" key="1">
    <citation type="submission" date="2013-09" db="EMBL/GenBank/DDBJ databases">
        <title>Corchorus capsularis genome sequencing.</title>
        <authorList>
            <person name="Alam M."/>
            <person name="Haque M.S."/>
            <person name="Islam M.S."/>
            <person name="Emdad E.M."/>
            <person name="Islam M.M."/>
            <person name="Ahmed B."/>
            <person name="Halim A."/>
            <person name="Hossen Q.M.M."/>
            <person name="Hossain M.Z."/>
            <person name="Ahmed R."/>
            <person name="Khan M.M."/>
            <person name="Islam R."/>
            <person name="Rashid M.M."/>
            <person name="Khan S.A."/>
            <person name="Rahman M.S."/>
            <person name="Alam M."/>
        </authorList>
    </citation>
    <scope>NUCLEOTIDE SEQUENCE [LARGE SCALE GENOMIC DNA]</scope>
    <source>
        <strain evidence="7">cv. CVL-1</strain>
        <tissue evidence="6">Whole seedling</tissue>
    </source>
</reference>
<evidence type="ECO:0000256" key="4">
    <source>
        <dbReference type="ARBA" id="ARBA00022801"/>
    </source>
</evidence>
<comment type="similarity">
    <text evidence="1">Belongs to the peptidase S10 family.</text>
</comment>
<evidence type="ECO:0000256" key="3">
    <source>
        <dbReference type="ARBA" id="ARBA00022670"/>
    </source>
</evidence>
<dbReference type="Proteomes" id="UP000188268">
    <property type="component" value="Unassembled WGS sequence"/>
</dbReference>
<evidence type="ECO:0000256" key="5">
    <source>
        <dbReference type="ARBA" id="ARBA00023180"/>
    </source>
</evidence>
<comment type="caution">
    <text evidence="6">The sequence shown here is derived from an EMBL/GenBank/DDBJ whole genome shotgun (WGS) entry which is preliminary data.</text>
</comment>
<gene>
    <name evidence="6" type="ORF">CCACVL1_00635</name>
</gene>
<sequence length="52" mass="5622">VGGYTQVYKGDLTFATVRGAGHQVPSYQPKRALSLIKHFLSGTPLPDTTIYA</sequence>